<dbReference type="Proteomes" id="UP001169491">
    <property type="component" value="Unassembled WGS sequence"/>
</dbReference>
<evidence type="ECO:0000313" key="5">
    <source>
        <dbReference type="Proteomes" id="UP001169492"/>
    </source>
</evidence>
<protein>
    <recommendedName>
        <fullName evidence="6">Cardiolipin synthase N-terminal domain-containing protein</fullName>
    </recommendedName>
</protein>
<reference evidence="4 5" key="1">
    <citation type="submission" date="2021-03" db="EMBL/GenBank/DDBJ databases">
        <title>Pseudidiomarina terrestris, a new bacterium isolated from saline soil.</title>
        <authorList>
            <person name="Galisteo C."/>
            <person name="De La Haba R."/>
            <person name="Sanchez-Porro C."/>
            <person name="Ventosa A."/>
        </authorList>
    </citation>
    <scope>NUCLEOTIDE SEQUENCE [LARGE SCALE GENOMIC DNA]</scope>
    <source>
        <strain evidence="2 5">1APP75-32.1</strain>
        <strain evidence="4">1APR75-15</strain>
        <strain evidence="3">1ASR75-15</strain>
    </source>
</reference>
<keyword evidence="1" id="KW-0472">Membrane</keyword>
<keyword evidence="1" id="KW-1133">Transmembrane helix</keyword>
<gene>
    <name evidence="2" type="ORF">J6I90_03920</name>
    <name evidence="3" type="ORF">J6I92_00085</name>
</gene>
<dbReference type="RefSeq" id="WP_301720687.1">
    <property type="nucleotide sequence ID" value="NZ_JAGGJB010000002.1"/>
</dbReference>
<keyword evidence="4" id="KW-1185">Reference proteome</keyword>
<name>A0AAW7R065_9GAMM</name>
<dbReference type="AlphaFoldDB" id="A0AAW7R065"/>
<dbReference type="Proteomes" id="UP001169492">
    <property type="component" value="Unassembled WGS sequence"/>
</dbReference>
<keyword evidence="1" id="KW-0812">Transmembrane</keyword>
<comment type="caution">
    <text evidence="2">The sequence shown here is derived from an EMBL/GenBank/DDBJ whole genome shotgun (WGS) entry which is preliminary data.</text>
</comment>
<organism evidence="2 5">
    <name type="scientific">Pseudidiomarina terrestris</name>
    <dbReference type="NCBI Taxonomy" id="2820060"/>
    <lineage>
        <taxon>Bacteria</taxon>
        <taxon>Pseudomonadati</taxon>
        <taxon>Pseudomonadota</taxon>
        <taxon>Gammaproteobacteria</taxon>
        <taxon>Alteromonadales</taxon>
        <taxon>Idiomarinaceae</taxon>
        <taxon>Pseudidiomarina</taxon>
    </lineage>
</organism>
<feature type="transmembrane region" description="Helical" evidence="1">
    <location>
        <begin position="17"/>
        <end position="39"/>
    </location>
</feature>
<feature type="transmembrane region" description="Helical" evidence="1">
    <location>
        <begin position="55"/>
        <end position="78"/>
    </location>
</feature>
<sequence>MDHQGFDSSSTVSVGEWMLTLLLTFIPIVNIIALIIWAFSSGTKPSKSNWAKATLLWMLIAIVLGFGMAMLGVGFGMMGMNSY</sequence>
<accession>A0AAW7R065</accession>
<dbReference type="EMBL" id="JAGGJB010000002">
    <property type="protein sequence ID" value="MDN7124015.1"/>
    <property type="molecule type" value="Genomic_DNA"/>
</dbReference>
<evidence type="ECO:0000313" key="2">
    <source>
        <dbReference type="EMBL" id="MDN7124015.1"/>
    </source>
</evidence>
<dbReference type="EMBL" id="JAGGJC010000001">
    <property type="protein sequence ID" value="MDN7128272.1"/>
    <property type="molecule type" value="Genomic_DNA"/>
</dbReference>
<evidence type="ECO:0000256" key="1">
    <source>
        <dbReference type="SAM" id="Phobius"/>
    </source>
</evidence>
<evidence type="ECO:0000313" key="4">
    <source>
        <dbReference type="Proteomes" id="UP001169491"/>
    </source>
</evidence>
<evidence type="ECO:0008006" key="6">
    <source>
        <dbReference type="Google" id="ProtNLM"/>
    </source>
</evidence>
<proteinExistence type="predicted"/>
<evidence type="ECO:0000313" key="3">
    <source>
        <dbReference type="EMBL" id="MDN7128272.1"/>
    </source>
</evidence>